<dbReference type="InterPro" id="IPR002125">
    <property type="entry name" value="CMP_dCMP_dom"/>
</dbReference>
<evidence type="ECO:0000313" key="2">
    <source>
        <dbReference type="EMBL" id="PMD04040.1"/>
    </source>
</evidence>
<name>A0A2N6VIS5_9MICO</name>
<protein>
    <submittedName>
        <fullName evidence="2">Riboflavin biosynthesis protein RibD</fullName>
    </submittedName>
</protein>
<comment type="caution">
    <text evidence="2">The sequence shown here is derived from an EMBL/GenBank/DDBJ whole genome shotgun (WGS) entry which is preliminary data.</text>
</comment>
<dbReference type="GO" id="GO:0003824">
    <property type="term" value="F:catalytic activity"/>
    <property type="evidence" value="ECO:0007669"/>
    <property type="project" value="InterPro"/>
</dbReference>
<dbReference type="Gene3D" id="3.40.140.10">
    <property type="entry name" value="Cytidine Deaminase, domain 2"/>
    <property type="match status" value="1"/>
</dbReference>
<gene>
    <name evidence="2" type="ORF">CJ199_14430</name>
</gene>
<feature type="non-terminal residue" evidence="2">
    <location>
        <position position="1"/>
    </location>
</feature>
<feature type="non-terminal residue" evidence="2">
    <location>
        <position position="95"/>
    </location>
</feature>
<organism evidence="2 3">
    <name type="scientific">Brevibacterium paucivorans</name>
    <dbReference type="NCBI Taxonomy" id="170994"/>
    <lineage>
        <taxon>Bacteria</taxon>
        <taxon>Bacillati</taxon>
        <taxon>Actinomycetota</taxon>
        <taxon>Actinomycetes</taxon>
        <taxon>Micrococcales</taxon>
        <taxon>Brevibacteriaceae</taxon>
        <taxon>Brevibacterium</taxon>
    </lineage>
</organism>
<dbReference type="Proteomes" id="UP000235598">
    <property type="component" value="Unassembled WGS sequence"/>
</dbReference>
<reference evidence="2 3" key="1">
    <citation type="submission" date="2017-09" db="EMBL/GenBank/DDBJ databases">
        <title>Bacterial strain isolated from the female urinary microbiota.</title>
        <authorList>
            <person name="Thomas-White K."/>
            <person name="Kumar N."/>
            <person name="Forster S."/>
            <person name="Putonti C."/>
            <person name="Lawley T."/>
            <person name="Wolfe A.J."/>
        </authorList>
    </citation>
    <scope>NUCLEOTIDE SEQUENCE [LARGE SCALE GENOMIC DNA]</scope>
    <source>
        <strain evidence="2 3">UMB1301</strain>
    </source>
</reference>
<evidence type="ECO:0000313" key="3">
    <source>
        <dbReference type="Proteomes" id="UP000235598"/>
    </source>
</evidence>
<dbReference type="AlphaFoldDB" id="A0A2N6VIS5"/>
<accession>A0A2N6VIS5</accession>
<dbReference type="PROSITE" id="PS51747">
    <property type="entry name" value="CYT_DCMP_DEAMINASES_2"/>
    <property type="match status" value="1"/>
</dbReference>
<dbReference type="InterPro" id="IPR016193">
    <property type="entry name" value="Cytidine_deaminase-like"/>
</dbReference>
<dbReference type="EMBL" id="PNHK01000445">
    <property type="protein sequence ID" value="PMD04040.1"/>
    <property type="molecule type" value="Genomic_DNA"/>
</dbReference>
<sequence length="95" mass="9468">WEEHSLLAQAHAGAGTAHAEAASLDFAQANGVDTRGATMVVTLEPCSHTGRTGPCTQRIIDAGIAHTVIATADPNPAARGGADVLRAAGIAVTTG</sequence>
<proteinExistence type="predicted"/>
<evidence type="ECO:0000259" key="1">
    <source>
        <dbReference type="PROSITE" id="PS51747"/>
    </source>
</evidence>
<dbReference type="Pfam" id="PF00383">
    <property type="entry name" value="dCMP_cyt_deam_1"/>
    <property type="match status" value="1"/>
</dbReference>
<dbReference type="RefSeq" id="WP_257994683.1">
    <property type="nucleotide sequence ID" value="NZ_PNHK01000445.1"/>
</dbReference>
<dbReference type="SUPFAM" id="SSF53927">
    <property type="entry name" value="Cytidine deaminase-like"/>
    <property type="match status" value="1"/>
</dbReference>
<feature type="domain" description="CMP/dCMP-type deaminase" evidence="1">
    <location>
        <begin position="1"/>
        <end position="93"/>
    </location>
</feature>